<dbReference type="PANTHER" id="PTHR31968:SF4">
    <property type="entry name" value="SERINE_ARGININE-RELATED PROTEIN 53"/>
    <property type="match status" value="1"/>
</dbReference>
<dbReference type="GO" id="GO:0005634">
    <property type="term" value="C:nucleus"/>
    <property type="evidence" value="ECO:0007669"/>
    <property type="project" value="TreeGrafter"/>
</dbReference>
<dbReference type="Proteomes" id="UP001370490">
    <property type="component" value="Unassembled WGS sequence"/>
</dbReference>
<feature type="compositionally biased region" description="Basic residues" evidence="1">
    <location>
        <begin position="118"/>
        <end position="148"/>
    </location>
</feature>
<evidence type="ECO:0000313" key="2">
    <source>
        <dbReference type="EMBL" id="KAK6920779.1"/>
    </source>
</evidence>
<protein>
    <submittedName>
        <fullName evidence="2">Uncharacterized protein</fullName>
    </submittedName>
</protein>
<dbReference type="GO" id="GO:0000380">
    <property type="term" value="P:alternative mRNA splicing, via spliceosome"/>
    <property type="evidence" value="ECO:0007669"/>
    <property type="project" value="InterPro"/>
</dbReference>
<feature type="compositionally biased region" description="Basic and acidic residues" evidence="1">
    <location>
        <begin position="317"/>
        <end position="331"/>
    </location>
</feature>
<keyword evidence="3" id="KW-1185">Reference proteome</keyword>
<sequence>MEEEKAAAYYDELTRKGEGAARFKQGLGFSSSHSSDSNKPLASSSTLSSSSFLSTFVKASSPNSSSDLQKQSQLQSIQNKLKKKPESSSDSHYRVSESRSRRSSSRERDRERRERSGRSRSRERRERRRERSRSRERRSRSRERRERRRERSSSRERRSRSREKRERRRERSRSRERRHEREERRHERDRSRERRRDEKEKSKGGIDFSKLIEGYADMTAAERVKAKMKFQLSETAAKETTKSMGSGWERFEFNKDAPLDDEEVEVAEDDATLVKHIGRTFRFSAVESRREEDIQAAHDEAMFGAPKPSTIMSAFHSDNEPERGDCTKDGNESLTTSLISDKVFAKQQGSWRDRARKL</sequence>
<dbReference type="AlphaFoldDB" id="A0AAN8UX37"/>
<evidence type="ECO:0000313" key="3">
    <source>
        <dbReference type="Proteomes" id="UP001370490"/>
    </source>
</evidence>
<proteinExistence type="predicted"/>
<feature type="compositionally biased region" description="Basic and acidic residues" evidence="1">
    <location>
        <begin position="84"/>
        <end position="117"/>
    </location>
</feature>
<gene>
    <name evidence="2" type="ORF">RJ641_014457</name>
</gene>
<evidence type="ECO:0000256" key="1">
    <source>
        <dbReference type="SAM" id="MobiDB-lite"/>
    </source>
</evidence>
<dbReference type="PANTHER" id="PTHR31968">
    <property type="entry name" value="SERINE/ARGININE-RELATED PROTEIN 53"/>
    <property type="match status" value="1"/>
</dbReference>
<feature type="compositionally biased region" description="Basic and acidic residues" evidence="1">
    <location>
        <begin position="177"/>
        <end position="204"/>
    </location>
</feature>
<accession>A0AAN8UX37</accession>
<dbReference type="GO" id="GO:0005737">
    <property type="term" value="C:cytoplasm"/>
    <property type="evidence" value="ECO:0007669"/>
    <property type="project" value="TreeGrafter"/>
</dbReference>
<reference evidence="2 3" key="1">
    <citation type="submission" date="2023-12" db="EMBL/GenBank/DDBJ databases">
        <title>A high-quality genome assembly for Dillenia turbinata (Dilleniales).</title>
        <authorList>
            <person name="Chanderbali A."/>
        </authorList>
    </citation>
    <scope>NUCLEOTIDE SEQUENCE [LARGE SCALE GENOMIC DNA]</scope>
    <source>
        <strain evidence="2">LSX21</strain>
        <tissue evidence="2">Leaf</tissue>
    </source>
</reference>
<dbReference type="InterPro" id="IPR034604">
    <property type="entry name" value="SRRP53"/>
</dbReference>
<feature type="region of interest" description="Disordered" evidence="1">
    <location>
        <begin position="26"/>
        <end position="208"/>
    </location>
</feature>
<feature type="compositionally biased region" description="Low complexity" evidence="1">
    <location>
        <begin position="30"/>
        <end position="56"/>
    </location>
</feature>
<dbReference type="EMBL" id="JBAMMX010000020">
    <property type="protein sequence ID" value="KAK6920779.1"/>
    <property type="molecule type" value="Genomic_DNA"/>
</dbReference>
<feature type="region of interest" description="Disordered" evidence="1">
    <location>
        <begin position="302"/>
        <end position="333"/>
    </location>
</feature>
<name>A0AAN8UX37_9MAGN</name>
<feature type="compositionally biased region" description="Low complexity" evidence="1">
    <location>
        <begin position="64"/>
        <end position="79"/>
    </location>
</feature>
<organism evidence="2 3">
    <name type="scientific">Dillenia turbinata</name>
    <dbReference type="NCBI Taxonomy" id="194707"/>
    <lineage>
        <taxon>Eukaryota</taxon>
        <taxon>Viridiplantae</taxon>
        <taxon>Streptophyta</taxon>
        <taxon>Embryophyta</taxon>
        <taxon>Tracheophyta</taxon>
        <taxon>Spermatophyta</taxon>
        <taxon>Magnoliopsida</taxon>
        <taxon>eudicotyledons</taxon>
        <taxon>Gunneridae</taxon>
        <taxon>Pentapetalae</taxon>
        <taxon>Dilleniales</taxon>
        <taxon>Dilleniaceae</taxon>
        <taxon>Dillenia</taxon>
    </lineage>
</organism>
<feature type="compositionally biased region" description="Basic residues" evidence="1">
    <location>
        <begin position="157"/>
        <end position="176"/>
    </location>
</feature>
<comment type="caution">
    <text evidence="2">The sequence shown here is derived from an EMBL/GenBank/DDBJ whole genome shotgun (WGS) entry which is preliminary data.</text>
</comment>